<name>A0A9P6FD30_9FUNG</name>
<dbReference type="EMBL" id="JAAAXW010000038">
    <property type="protein sequence ID" value="KAF9547745.1"/>
    <property type="molecule type" value="Genomic_DNA"/>
</dbReference>
<reference evidence="1" key="1">
    <citation type="journal article" date="2020" name="Fungal Divers.">
        <title>Resolving the Mortierellaceae phylogeny through synthesis of multi-gene phylogenetics and phylogenomics.</title>
        <authorList>
            <person name="Vandepol N."/>
            <person name="Liber J."/>
            <person name="Desiro A."/>
            <person name="Na H."/>
            <person name="Kennedy M."/>
            <person name="Barry K."/>
            <person name="Grigoriev I.V."/>
            <person name="Miller A.N."/>
            <person name="O'Donnell K."/>
            <person name="Stajich J.E."/>
            <person name="Bonito G."/>
        </authorList>
    </citation>
    <scope>NUCLEOTIDE SEQUENCE</scope>
    <source>
        <strain evidence="1">NRRL 2591</strain>
    </source>
</reference>
<evidence type="ECO:0000313" key="2">
    <source>
        <dbReference type="Proteomes" id="UP000723463"/>
    </source>
</evidence>
<comment type="caution">
    <text evidence="1">The sequence shown here is derived from an EMBL/GenBank/DDBJ whole genome shotgun (WGS) entry which is preliminary data.</text>
</comment>
<accession>A0A9P6FD30</accession>
<dbReference type="Proteomes" id="UP000723463">
    <property type="component" value="Unassembled WGS sequence"/>
</dbReference>
<evidence type="ECO:0000313" key="1">
    <source>
        <dbReference type="EMBL" id="KAF9547745.1"/>
    </source>
</evidence>
<organism evidence="1 2">
    <name type="scientific">Mortierella hygrophila</name>
    <dbReference type="NCBI Taxonomy" id="979708"/>
    <lineage>
        <taxon>Eukaryota</taxon>
        <taxon>Fungi</taxon>
        <taxon>Fungi incertae sedis</taxon>
        <taxon>Mucoromycota</taxon>
        <taxon>Mortierellomycotina</taxon>
        <taxon>Mortierellomycetes</taxon>
        <taxon>Mortierellales</taxon>
        <taxon>Mortierellaceae</taxon>
        <taxon>Mortierella</taxon>
    </lineage>
</organism>
<keyword evidence="2" id="KW-1185">Reference proteome</keyword>
<sequence length="311" mass="35470">MPDCLQEFSVEFPADLSHLRTLQVHLDIFNWNYPPGQKFFKLARRLSHIKLLIVECPLEDYRAYLMNIWLGLMAPSAAPINTFSTEPPSRDIEVQLLSRGMVHATAFFKRQGAVPESLIVDLGFIDKYEVTWEYLLNNTIAENIHTFRLNEAPTEKWFPFVLKWLTSRQQRSSSLPSALSTSTKSTPATTSTSRDIYKNTVTEYVRLREVSLCCSRLRADSEHGFIELIKLATSPTLGLQRLRLIQLRLPLDSSKVHLLGSQNGSRTTWSGLFINYNLWNLEELKIEDSNFGDIHIEGSEMSGGDNWSSGL</sequence>
<protein>
    <submittedName>
        <fullName evidence="1">Uncharacterized protein</fullName>
    </submittedName>
</protein>
<gene>
    <name evidence="1" type="ORF">EC957_007910</name>
</gene>
<dbReference type="AlphaFoldDB" id="A0A9P6FD30"/>
<proteinExistence type="predicted"/>